<accession>A0A4S8MHV8</accession>
<feature type="region of interest" description="Disordered" evidence="1">
    <location>
        <begin position="82"/>
        <end position="114"/>
    </location>
</feature>
<protein>
    <submittedName>
        <fullName evidence="2">Uncharacterized protein</fullName>
    </submittedName>
</protein>
<feature type="region of interest" description="Disordered" evidence="1">
    <location>
        <begin position="21"/>
        <end position="47"/>
    </location>
</feature>
<proteinExistence type="predicted"/>
<dbReference type="Proteomes" id="UP000297245">
    <property type="component" value="Unassembled WGS sequence"/>
</dbReference>
<keyword evidence="3" id="KW-1185">Reference proteome</keyword>
<gene>
    <name evidence="2" type="ORF">K435DRAFT_853356</name>
</gene>
<dbReference type="EMBL" id="ML179083">
    <property type="protein sequence ID" value="THV01939.1"/>
    <property type="molecule type" value="Genomic_DNA"/>
</dbReference>
<dbReference type="AlphaFoldDB" id="A0A4S8MHV8"/>
<feature type="compositionally biased region" description="Low complexity" evidence="1">
    <location>
        <begin position="83"/>
        <end position="96"/>
    </location>
</feature>
<evidence type="ECO:0000313" key="2">
    <source>
        <dbReference type="EMBL" id="THV01939.1"/>
    </source>
</evidence>
<evidence type="ECO:0000256" key="1">
    <source>
        <dbReference type="SAM" id="MobiDB-lite"/>
    </source>
</evidence>
<name>A0A4S8MHV8_DENBC</name>
<sequence length="177" mass="19558">MFSRNFDTSTSVTYIGFVNPPSEIPCKPSTPDGNGPEKFHGSMISNTSLPLLPPPSTSALPSHSPLAPCTQLAPQVAHPFQNTRPLTVNPTSTTTHTTDDSAPHKMPNQGVVPENRKTGQQRFQEVMDFMESVWKVWVALNECWIRLMVLMSNNVEAPRRVDGEEIATERKTDSEAL</sequence>
<evidence type="ECO:0000313" key="3">
    <source>
        <dbReference type="Proteomes" id="UP000297245"/>
    </source>
</evidence>
<reference evidence="2 3" key="1">
    <citation type="journal article" date="2019" name="Nat. Ecol. Evol.">
        <title>Megaphylogeny resolves global patterns of mushroom evolution.</title>
        <authorList>
            <person name="Varga T."/>
            <person name="Krizsan K."/>
            <person name="Foldi C."/>
            <person name="Dima B."/>
            <person name="Sanchez-Garcia M."/>
            <person name="Sanchez-Ramirez S."/>
            <person name="Szollosi G.J."/>
            <person name="Szarkandi J.G."/>
            <person name="Papp V."/>
            <person name="Albert L."/>
            <person name="Andreopoulos W."/>
            <person name="Angelini C."/>
            <person name="Antonin V."/>
            <person name="Barry K.W."/>
            <person name="Bougher N.L."/>
            <person name="Buchanan P."/>
            <person name="Buyck B."/>
            <person name="Bense V."/>
            <person name="Catcheside P."/>
            <person name="Chovatia M."/>
            <person name="Cooper J."/>
            <person name="Damon W."/>
            <person name="Desjardin D."/>
            <person name="Finy P."/>
            <person name="Geml J."/>
            <person name="Haridas S."/>
            <person name="Hughes K."/>
            <person name="Justo A."/>
            <person name="Karasinski D."/>
            <person name="Kautmanova I."/>
            <person name="Kiss B."/>
            <person name="Kocsube S."/>
            <person name="Kotiranta H."/>
            <person name="LaButti K.M."/>
            <person name="Lechner B.E."/>
            <person name="Liimatainen K."/>
            <person name="Lipzen A."/>
            <person name="Lukacs Z."/>
            <person name="Mihaltcheva S."/>
            <person name="Morgado L.N."/>
            <person name="Niskanen T."/>
            <person name="Noordeloos M.E."/>
            <person name="Ohm R.A."/>
            <person name="Ortiz-Santana B."/>
            <person name="Ovrebo C."/>
            <person name="Racz N."/>
            <person name="Riley R."/>
            <person name="Savchenko A."/>
            <person name="Shiryaev A."/>
            <person name="Soop K."/>
            <person name="Spirin V."/>
            <person name="Szebenyi C."/>
            <person name="Tomsovsky M."/>
            <person name="Tulloss R.E."/>
            <person name="Uehling J."/>
            <person name="Grigoriev I.V."/>
            <person name="Vagvolgyi C."/>
            <person name="Papp T."/>
            <person name="Martin F.M."/>
            <person name="Miettinen O."/>
            <person name="Hibbett D.S."/>
            <person name="Nagy L.G."/>
        </authorList>
    </citation>
    <scope>NUCLEOTIDE SEQUENCE [LARGE SCALE GENOMIC DNA]</scope>
    <source>
        <strain evidence="2 3">CBS 962.96</strain>
    </source>
</reference>
<organism evidence="2 3">
    <name type="scientific">Dendrothele bispora (strain CBS 962.96)</name>
    <dbReference type="NCBI Taxonomy" id="1314807"/>
    <lineage>
        <taxon>Eukaryota</taxon>
        <taxon>Fungi</taxon>
        <taxon>Dikarya</taxon>
        <taxon>Basidiomycota</taxon>
        <taxon>Agaricomycotina</taxon>
        <taxon>Agaricomycetes</taxon>
        <taxon>Agaricomycetidae</taxon>
        <taxon>Agaricales</taxon>
        <taxon>Agaricales incertae sedis</taxon>
        <taxon>Dendrothele</taxon>
    </lineage>
</organism>